<reference evidence="1 2" key="1">
    <citation type="submission" date="2018-12" db="EMBL/GenBank/DDBJ databases">
        <authorList>
            <consortium name="Pathogen Informatics"/>
        </authorList>
    </citation>
    <scope>NUCLEOTIDE SEQUENCE [LARGE SCALE GENOMIC DNA]</scope>
    <source>
        <strain evidence="1 2">NCTC13193</strain>
    </source>
</reference>
<sequence length="157" mass="18297">MTTFFDELAAYGEPKQHRAIFKVSGVEYEVYFTQITDKNPFDCTAELHPRFIKPTYAKHYEIAFDAKQNRVNKTYFRRVKGLPQGCAIQVMNCVERIIFDHYTTFNVGLYTYAPNDFKLSSVYCRLISRPKHIGSSIEVGLEPMGRTHVLRTPYFYA</sequence>
<protein>
    <submittedName>
        <fullName evidence="1">Uncharacterized protein</fullName>
    </submittedName>
</protein>
<accession>A0A448SZZ4</accession>
<dbReference type="AlphaFoldDB" id="A0A448SZZ4"/>
<gene>
    <name evidence="1" type="ORF">NCTC13193_04015</name>
</gene>
<dbReference type="EMBL" id="LR134492">
    <property type="protein sequence ID" value="VEI73163.1"/>
    <property type="molecule type" value="Genomic_DNA"/>
</dbReference>
<organism evidence="1 2">
    <name type="scientific">Serratia fonticola</name>
    <dbReference type="NCBI Taxonomy" id="47917"/>
    <lineage>
        <taxon>Bacteria</taxon>
        <taxon>Pseudomonadati</taxon>
        <taxon>Pseudomonadota</taxon>
        <taxon>Gammaproteobacteria</taxon>
        <taxon>Enterobacterales</taxon>
        <taxon>Yersiniaceae</taxon>
        <taxon>Serratia</taxon>
    </lineage>
</organism>
<dbReference type="Proteomes" id="UP000270487">
    <property type="component" value="Chromosome"/>
</dbReference>
<evidence type="ECO:0000313" key="1">
    <source>
        <dbReference type="EMBL" id="VEI73163.1"/>
    </source>
</evidence>
<name>A0A448SZZ4_SERFO</name>
<evidence type="ECO:0000313" key="2">
    <source>
        <dbReference type="Proteomes" id="UP000270487"/>
    </source>
</evidence>
<proteinExistence type="predicted"/>